<dbReference type="OrthoDB" id="5297460at2"/>
<dbReference type="SUPFAM" id="SSF46785">
    <property type="entry name" value="Winged helix' DNA-binding domain"/>
    <property type="match status" value="1"/>
</dbReference>
<keyword evidence="6" id="KW-1185">Reference proteome</keyword>
<dbReference type="AlphaFoldDB" id="A0A1M6V4Z0"/>
<dbReference type="PANTHER" id="PTHR43132">
    <property type="entry name" value="ARSENICAL RESISTANCE OPERON REPRESSOR ARSR-RELATED"/>
    <property type="match status" value="1"/>
</dbReference>
<dbReference type="PANTHER" id="PTHR43132:SF2">
    <property type="entry name" value="ARSENICAL RESISTANCE OPERON REPRESSOR ARSR-RELATED"/>
    <property type="match status" value="1"/>
</dbReference>
<dbReference type="Pfam" id="PF12840">
    <property type="entry name" value="HTH_20"/>
    <property type="match status" value="1"/>
</dbReference>
<dbReference type="InterPro" id="IPR001845">
    <property type="entry name" value="HTH_ArsR_DNA-bd_dom"/>
</dbReference>
<sequence>MDNEKILDAFTALSQATRLATFRVLVRYEPEGLPAGEIARLLDVPHNTMSTHLGVLSRAGLVSSRRQSRSIIYRANLDHMRETLSFLVRDCCAGRAELCEPLLRELQHPAADCSREAGENLCNGEDAS</sequence>
<dbReference type="PROSITE" id="PS50987">
    <property type="entry name" value="HTH_ARSR_2"/>
    <property type="match status" value="1"/>
</dbReference>
<dbReference type="EMBL" id="FRAL01000005">
    <property type="protein sequence ID" value="SHK76510.1"/>
    <property type="molecule type" value="Genomic_DNA"/>
</dbReference>
<organism evidence="5 6">
    <name type="scientific">Halomonas caseinilytica</name>
    <dbReference type="NCBI Taxonomy" id="438744"/>
    <lineage>
        <taxon>Bacteria</taxon>
        <taxon>Pseudomonadati</taxon>
        <taxon>Pseudomonadota</taxon>
        <taxon>Gammaproteobacteria</taxon>
        <taxon>Oceanospirillales</taxon>
        <taxon>Halomonadaceae</taxon>
        <taxon>Halomonas</taxon>
    </lineage>
</organism>
<dbReference type="NCBIfam" id="NF033788">
    <property type="entry name" value="HTH_metalloreg"/>
    <property type="match status" value="1"/>
</dbReference>
<keyword evidence="2" id="KW-0238">DNA-binding</keyword>
<dbReference type="Proteomes" id="UP000184248">
    <property type="component" value="Unassembled WGS sequence"/>
</dbReference>
<accession>A0A1M6V4Z0</accession>
<dbReference type="InterPro" id="IPR036388">
    <property type="entry name" value="WH-like_DNA-bd_sf"/>
</dbReference>
<proteinExistence type="predicted"/>
<keyword evidence="3" id="KW-0804">Transcription</keyword>
<evidence type="ECO:0000256" key="1">
    <source>
        <dbReference type="ARBA" id="ARBA00023015"/>
    </source>
</evidence>
<dbReference type="GO" id="GO:0003677">
    <property type="term" value="F:DNA binding"/>
    <property type="evidence" value="ECO:0007669"/>
    <property type="project" value="UniProtKB-KW"/>
</dbReference>
<dbReference type="Gene3D" id="1.10.10.10">
    <property type="entry name" value="Winged helix-like DNA-binding domain superfamily/Winged helix DNA-binding domain"/>
    <property type="match status" value="1"/>
</dbReference>
<dbReference type="RefSeq" id="WP_064700105.1">
    <property type="nucleotide sequence ID" value="NZ_BDEO01000009.1"/>
</dbReference>
<evidence type="ECO:0000313" key="5">
    <source>
        <dbReference type="EMBL" id="SHK76510.1"/>
    </source>
</evidence>
<evidence type="ECO:0000259" key="4">
    <source>
        <dbReference type="PROSITE" id="PS50987"/>
    </source>
</evidence>
<keyword evidence="1" id="KW-0805">Transcription regulation</keyword>
<gene>
    <name evidence="5" type="ORF">SAMN05192556_10597</name>
</gene>
<dbReference type="PRINTS" id="PR00778">
    <property type="entry name" value="HTHARSR"/>
</dbReference>
<dbReference type="InterPro" id="IPR036390">
    <property type="entry name" value="WH_DNA-bd_sf"/>
</dbReference>
<dbReference type="GO" id="GO:0003700">
    <property type="term" value="F:DNA-binding transcription factor activity"/>
    <property type="evidence" value="ECO:0007669"/>
    <property type="project" value="InterPro"/>
</dbReference>
<name>A0A1M6V4Z0_9GAMM</name>
<evidence type="ECO:0000313" key="6">
    <source>
        <dbReference type="Proteomes" id="UP000184248"/>
    </source>
</evidence>
<protein>
    <submittedName>
        <fullName evidence="5">Transcriptional regulator, ArsR family</fullName>
    </submittedName>
</protein>
<evidence type="ECO:0000256" key="2">
    <source>
        <dbReference type="ARBA" id="ARBA00023125"/>
    </source>
</evidence>
<feature type="domain" description="HTH arsR-type" evidence="4">
    <location>
        <begin position="1"/>
        <end position="95"/>
    </location>
</feature>
<dbReference type="InterPro" id="IPR011991">
    <property type="entry name" value="ArsR-like_HTH"/>
</dbReference>
<dbReference type="SMART" id="SM00418">
    <property type="entry name" value="HTH_ARSR"/>
    <property type="match status" value="1"/>
</dbReference>
<reference evidence="6" key="1">
    <citation type="submission" date="2016-11" db="EMBL/GenBank/DDBJ databases">
        <authorList>
            <person name="Varghese N."/>
            <person name="Submissions S."/>
        </authorList>
    </citation>
    <scope>NUCLEOTIDE SEQUENCE [LARGE SCALE GENOMIC DNA]</scope>
    <source>
        <strain evidence="6">ALO Sharm</strain>
    </source>
</reference>
<dbReference type="InterPro" id="IPR051011">
    <property type="entry name" value="Metal_resp_trans_reg"/>
</dbReference>
<evidence type="ECO:0000256" key="3">
    <source>
        <dbReference type="ARBA" id="ARBA00023163"/>
    </source>
</evidence>
<dbReference type="CDD" id="cd00090">
    <property type="entry name" value="HTH_ARSR"/>
    <property type="match status" value="1"/>
</dbReference>